<proteinExistence type="predicted"/>
<dbReference type="EMBL" id="JAMKOV010000001">
    <property type="protein sequence ID" value="KAI8045294.1"/>
    <property type="molecule type" value="Genomic_DNA"/>
</dbReference>
<dbReference type="Proteomes" id="UP001059596">
    <property type="component" value="Chromosome 3R"/>
</dbReference>
<reference evidence="1" key="1">
    <citation type="journal article" date="2023" name="Genome Biol. Evol.">
        <title>Long-read-based Genome Assembly of Drosophila gunungcola Reveals Fewer Chemosensory Genes in Flower-breeding Species.</title>
        <authorList>
            <person name="Negi A."/>
            <person name="Liao B.Y."/>
            <person name="Yeh S.D."/>
        </authorList>
    </citation>
    <scope>NUCLEOTIDE SEQUENCE</scope>
    <source>
        <strain evidence="1">Sukarami</strain>
    </source>
</reference>
<evidence type="ECO:0000313" key="1">
    <source>
        <dbReference type="EMBL" id="KAI8045294.1"/>
    </source>
</evidence>
<name>A0A9P9YY70_9MUSC</name>
<comment type="caution">
    <text evidence="1">The sequence shown here is derived from an EMBL/GenBank/DDBJ whole genome shotgun (WGS) entry which is preliminary data.</text>
</comment>
<keyword evidence="2" id="KW-1185">Reference proteome</keyword>
<protein>
    <submittedName>
        <fullName evidence="1">Uncharacterized protein</fullName>
    </submittedName>
</protein>
<sequence>MPLVAQLAGAPHHGGQLELQAAVGLHGQALALLAVQQDLGVLQLRLAAQQPAGDVRHHVGALGHQDGRLQLLRLLRRTTAPKHRQVDVGVAEQRLPPRSIASEHAHQDLGPCKKNRRAKGTGALVGHLDGHVEDDRFVEVAPPVGGQLGEPVPGSGGQLPVGTGDQLVAQEDKLLVGTQGKGGRDYLARDAQTEVAGSGFRVHRTGNWDTRFGTSGLLSALLGPLFMFFTRRTGILVARETDALAGTHGGGCRLSKGCVSNGKLSIFHLTTATDTGTN</sequence>
<accession>A0A9P9YY70</accession>
<dbReference type="AlphaFoldDB" id="A0A9P9YY70"/>
<organism evidence="1 2">
    <name type="scientific">Drosophila gunungcola</name>
    <name type="common">fruit fly</name>
    <dbReference type="NCBI Taxonomy" id="103775"/>
    <lineage>
        <taxon>Eukaryota</taxon>
        <taxon>Metazoa</taxon>
        <taxon>Ecdysozoa</taxon>
        <taxon>Arthropoda</taxon>
        <taxon>Hexapoda</taxon>
        <taxon>Insecta</taxon>
        <taxon>Pterygota</taxon>
        <taxon>Neoptera</taxon>
        <taxon>Endopterygota</taxon>
        <taxon>Diptera</taxon>
        <taxon>Brachycera</taxon>
        <taxon>Muscomorpha</taxon>
        <taxon>Ephydroidea</taxon>
        <taxon>Drosophilidae</taxon>
        <taxon>Drosophila</taxon>
        <taxon>Sophophora</taxon>
    </lineage>
</organism>
<gene>
    <name evidence="1" type="ORF">M5D96_001474</name>
</gene>
<evidence type="ECO:0000313" key="2">
    <source>
        <dbReference type="Proteomes" id="UP001059596"/>
    </source>
</evidence>